<reference evidence="2" key="1">
    <citation type="submission" date="2020-11" db="EMBL/GenBank/DDBJ databases">
        <authorList>
            <person name="Koelle M."/>
            <person name="Horta M.A.C."/>
            <person name="Nowrousian M."/>
            <person name="Ohm R.A."/>
            <person name="Benz P."/>
            <person name="Pilgard A."/>
        </authorList>
    </citation>
    <scope>NUCLEOTIDE SEQUENCE</scope>
    <source>
        <strain evidence="2">FPRL280</strain>
    </source>
</reference>
<dbReference type="AlphaFoldDB" id="A0A8H7NZH6"/>
<evidence type="ECO:0000313" key="3">
    <source>
        <dbReference type="Proteomes" id="UP000639403"/>
    </source>
</evidence>
<dbReference type="EMBL" id="JADOXO010000174">
    <property type="protein sequence ID" value="KAF9810433.1"/>
    <property type="molecule type" value="Genomic_DNA"/>
</dbReference>
<organism evidence="2 3">
    <name type="scientific">Rhodonia placenta</name>
    <dbReference type="NCBI Taxonomy" id="104341"/>
    <lineage>
        <taxon>Eukaryota</taxon>
        <taxon>Fungi</taxon>
        <taxon>Dikarya</taxon>
        <taxon>Basidiomycota</taxon>
        <taxon>Agaricomycotina</taxon>
        <taxon>Agaricomycetes</taxon>
        <taxon>Polyporales</taxon>
        <taxon>Adustoporiaceae</taxon>
        <taxon>Rhodonia</taxon>
    </lineage>
</organism>
<evidence type="ECO:0000313" key="2">
    <source>
        <dbReference type="EMBL" id="KAF9810433.1"/>
    </source>
</evidence>
<feature type="compositionally biased region" description="Low complexity" evidence="1">
    <location>
        <begin position="1"/>
        <end position="13"/>
    </location>
</feature>
<comment type="caution">
    <text evidence="2">The sequence shown here is derived from an EMBL/GenBank/DDBJ whole genome shotgun (WGS) entry which is preliminary data.</text>
</comment>
<name>A0A8H7NZH6_9APHY</name>
<feature type="compositionally biased region" description="Low complexity" evidence="1">
    <location>
        <begin position="25"/>
        <end position="66"/>
    </location>
</feature>
<feature type="region of interest" description="Disordered" evidence="1">
    <location>
        <begin position="1"/>
        <end position="108"/>
    </location>
</feature>
<protein>
    <submittedName>
        <fullName evidence="2">Uncharacterized protein</fullName>
    </submittedName>
</protein>
<gene>
    <name evidence="2" type="ORF">IEO21_06931</name>
</gene>
<sequence length="173" mass="18472">MPPLSPSTAPTSTRESHTITASPGTATTRTSFTVRTSSLRPSSSLSADTPASPSSRSAASSTPRSTKSGTPSPDLRPDQGSADYLVVRRPCSLLHPRTAGRGREGESRSCYHMGRRHSWFYIRRYRPRGLPRDPCPPAEERSQGCYCGMARGGPAAKALGRGELGIASQITVN</sequence>
<reference evidence="2" key="2">
    <citation type="journal article" name="Front. Microbiol.">
        <title>Degradative Capacity of Two Strains of Rhodonia placenta: From Phenotype to Genotype.</title>
        <authorList>
            <person name="Kolle M."/>
            <person name="Horta M.A.C."/>
            <person name="Nowrousian M."/>
            <person name="Ohm R.A."/>
            <person name="Benz J.P."/>
            <person name="Pilgard A."/>
        </authorList>
    </citation>
    <scope>NUCLEOTIDE SEQUENCE</scope>
    <source>
        <strain evidence="2">FPRL280</strain>
    </source>
</reference>
<evidence type="ECO:0000256" key="1">
    <source>
        <dbReference type="SAM" id="MobiDB-lite"/>
    </source>
</evidence>
<accession>A0A8H7NZH6</accession>
<dbReference type="Proteomes" id="UP000639403">
    <property type="component" value="Unassembled WGS sequence"/>
</dbReference>
<proteinExistence type="predicted"/>